<dbReference type="EMBL" id="MU006778">
    <property type="protein sequence ID" value="KAF2644986.1"/>
    <property type="molecule type" value="Genomic_DNA"/>
</dbReference>
<evidence type="ECO:0000313" key="2">
    <source>
        <dbReference type="Proteomes" id="UP000799753"/>
    </source>
</evidence>
<protein>
    <submittedName>
        <fullName evidence="1">Uncharacterized protein</fullName>
    </submittedName>
</protein>
<sequence length="70" mass="7203">MSTWNSPSQKLPFLGGAFLLLVGLLAGLAVLAVSPTLPNLGLLDDMLDAEPPLRKPLVLRFDGGCLSGGG</sequence>
<reference evidence="1" key="1">
    <citation type="journal article" date="2020" name="Stud. Mycol.">
        <title>101 Dothideomycetes genomes: a test case for predicting lifestyles and emergence of pathogens.</title>
        <authorList>
            <person name="Haridas S."/>
            <person name="Albert R."/>
            <person name="Binder M."/>
            <person name="Bloem J."/>
            <person name="Labutti K."/>
            <person name="Salamov A."/>
            <person name="Andreopoulos B."/>
            <person name="Baker S."/>
            <person name="Barry K."/>
            <person name="Bills G."/>
            <person name="Bluhm B."/>
            <person name="Cannon C."/>
            <person name="Castanera R."/>
            <person name="Culley D."/>
            <person name="Daum C."/>
            <person name="Ezra D."/>
            <person name="Gonzalez J."/>
            <person name="Henrissat B."/>
            <person name="Kuo A."/>
            <person name="Liang C."/>
            <person name="Lipzen A."/>
            <person name="Lutzoni F."/>
            <person name="Magnuson J."/>
            <person name="Mondo S."/>
            <person name="Nolan M."/>
            <person name="Ohm R."/>
            <person name="Pangilinan J."/>
            <person name="Park H.-J."/>
            <person name="Ramirez L."/>
            <person name="Alfaro M."/>
            <person name="Sun H."/>
            <person name="Tritt A."/>
            <person name="Yoshinaga Y."/>
            <person name="Zwiers L.-H."/>
            <person name="Turgeon B."/>
            <person name="Goodwin S."/>
            <person name="Spatafora J."/>
            <person name="Crous P."/>
            <person name="Grigoriev I."/>
        </authorList>
    </citation>
    <scope>NUCLEOTIDE SEQUENCE</scope>
    <source>
        <strain evidence="1">CBS 473.64</strain>
    </source>
</reference>
<name>A0A6A6SAX3_9PLEO</name>
<accession>A0A6A6SAX3</accession>
<gene>
    <name evidence="1" type="ORF">P280DRAFT_185129</name>
</gene>
<organism evidence="1 2">
    <name type="scientific">Massarina eburnea CBS 473.64</name>
    <dbReference type="NCBI Taxonomy" id="1395130"/>
    <lineage>
        <taxon>Eukaryota</taxon>
        <taxon>Fungi</taxon>
        <taxon>Dikarya</taxon>
        <taxon>Ascomycota</taxon>
        <taxon>Pezizomycotina</taxon>
        <taxon>Dothideomycetes</taxon>
        <taxon>Pleosporomycetidae</taxon>
        <taxon>Pleosporales</taxon>
        <taxon>Massarineae</taxon>
        <taxon>Massarinaceae</taxon>
        <taxon>Massarina</taxon>
    </lineage>
</organism>
<proteinExistence type="predicted"/>
<dbReference type="Proteomes" id="UP000799753">
    <property type="component" value="Unassembled WGS sequence"/>
</dbReference>
<dbReference type="AlphaFoldDB" id="A0A6A6SAX3"/>
<evidence type="ECO:0000313" key="1">
    <source>
        <dbReference type="EMBL" id="KAF2644986.1"/>
    </source>
</evidence>
<keyword evidence="2" id="KW-1185">Reference proteome</keyword>